<dbReference type="RefSeq" id="WP_023431882.1">
    <property type="nucleotide sequence ID" value="NZ_AWXZ01000020.1"/>
</dbReference>
<keyword evidence="1" id="KW-0479">Metal-binding</keyword>
<feature type="binding site" evidence="1">
    <location>
        <position position="209"/>
    </location>
    <ligand>
        <name>Mg(2+)</name>
        <dbReference type="ChEBI" id="CHEBI:18420"/>
        <label>1</label>
    </ligand>
</feature>
<dbReference type="Gene3D" id="1.10.4080.10">
    <property type="entry name" value="ADP-ribosylation/Crystallin J1"/>
    <property type="match status" value="1"/>
</dbReference>
<dbReference type="PANTHER" id="PTHR16222:SF12">
    <property type="entry name" value="ADP-RIBOSYLGLYCOHYDROLASE-RELATED"/>
    <property type="match status" value="1"/>
</dbReference>
<dbReference type="PATRIC" id="fig|631454.5.peg.1720"/>
<evidence type="ECO:0000313" key="2">
    <source>
        <dbReference type="EMBL" id="ESR25446.1"/>
    </source>
</evidence>
<dbReference type="OrthoDB" id="9806482at2"/>
<dbReference type="InterPro" id="IPR050792">
    <property type="entry name" value="ADP-ribosylglycohydrolase"/>
</dbReference>
<dbReference type="EMBL" id="AWXZ01000020">
    <property type="protein sequence ID" value="ESR25446.1"/>
    <property type="molecule type" value="Genomic_DNA"/>
</dbReference>
<proteinExistence type="predicted"/>
<dbReference type="STRING" id="631454.N177_1741"/>
<organism evidence="2 3">
    <name type="scientific">Lutibaculum baratangense AMV1</name>
    <dbReference type="NCBI Taxonomy" id="631454"/>
    <lineage>
        <taxon>Bacteria</taxon>
        <taxon>Pseudomonadati</taxon>
        <taxon>Pseudomonadota</taxon>
        <taxon>Alphaproteobacteria</taxon>
        <taxon>Hyphomicrobiales</taxon>
        <taxon>Tepidamorphaceae</taxon>
        <taxon>Lutibaculum</taxon>
    </lineage>
</organism>
<comment type="cofactor">
    <cofactor evidence="1">
        <name>Mg(2+)</name>
        <dbReference type="ChEBI" id="CHEBI:18420"/>
    </cofactor>
    <text evidence="1">Binds 2 magnesium ions per subunit.</text>
</comment>
<feature type="binding site" evidence="1">
    <location>
        <position position="34"/>
    </location>
    <ligand>
        <name>Mg(2+)</name>
        <dbReference type="ChEBI" id="CHEBI:18420"/>
        <label>1</label>
    </ligand>
</feature>
<evidence type="ECO:0000313" key="3">
    <source>
        <dbReference type="Proteomes" id="UP000017819"/>
    </source>
</evidence>
<feature type="binding site" evidence="1">
    <location>
        <position position="208"/>
    </location>
    <ligand>
        <name>Mg(2+)</name>
        <dbReference type="ChEBI" id="CHEBI:18420"/>
        <label>1</label>
    </ligand>
</feature>
<dbReference type="InterPro" id="IPR036705">
    <property type="entry name" value="Ribosyl_crysJ1_sf"/>
</dbReference>
<name>V4RH50_9HYPH</name>
<reference evidence="2 3" key="1">
    <citation type="journal article" date="2014" name="Genome Announc.">
        <title>Draft Genome Sequence of Lutibaculum baratangense Strain AMV1T, Isolated from a Mud Volcano in Andamans, India.</title>
        <authorList>
            <person name="Singh A."/>
            <person name="Sreenivas A."/>
            <person name="Sathyanarayana Reddy G."/>
            <person name="Pinnaka A.K."/>
            <person name="Shivaji S."/>
        </authorList>
    </citation>
    <scope>NUCLEOTIDE SEQUENCE [LARGE SCALE GENOMIC DNA]</scope>
    <source>
        <strain evidence="2 3">AMV1</strain>
    </source>
</reference>
<keyword evidence="3" id="KW-1185">Reference proteome</keyword>
<dbReference type="AlphaFoldDB" id="V4RH50"/>
<keyword evidence="1" id="KW-0460">Magnesium</keyword>
<dbReference type="GO" id="GO:0046872">
    <property type="term" value="F:metal ion binding"/>
    <property type="evidence" value="ECO:0007669"/>
    <property type="project" value="UniProtKB-KW"/>
</dbReference>
<dbReference type="InterPro" id="IPR005502">
    <property type="entry name" value="Ribosyl_crysJ1"/>
</dbReference>
<feature type="binding site" evidence="1">
    <location>
        <position position="206"/>
    </location>
    <ligand>
        <name>Mg(2+)</name>
        <dbReference type="ChEBI" id="CHEBI:18420"/>
        <label>1</label>
    </ligand>
</feature>
<gene>
    <name evidence="2" type="ORF">N177_1741</name>
</gene>
<dbReference type="SUPFAM" id="SSF101478">
    <property type="entry name" value="ADP-ribosylglycohydrolase"/>
    <property type="match status" value="1"/>
</dbReference>
<dbReference type="PANTHER" id="PTHR16222">
    <property type="entry name" value="ADP-RIBOSYLGLYCOHYDROLASE"/>
    <property type="match status" value="1"/>
</dbReference>
<sequence>MIGAIAGDIIGSRFEGHPSPPDGFDLFQADCGFTDDTVCTLAIAHALLEGEDFGVSLRRFVRRYPHAGYGGMFIRWAMNDDLPAYGSWGNGAPMRGSAVGWLARDEDEVLRLGAAQAAVSHDHPDAMAAAQAVALSVYLLRHGTSAEVVRNRMSSQFGYSLAPEVAFRQGGFDVSSRGTMPPALAAALSAPDWESAVRKVIVLGGDTDTLACIAGAVAEAVHGVPDDIADTARAHLTEDLVEVLERFEDRLLGQS</sequence>
<comment type="caution">
    <text evidence="2">The sequence shown here is derived from an EMBL/GenBank/DDBJ whole genome shotgun (WGS) entry which is preliminary data.</text>
</comment>
<protein>
    <submittedName>
        <fullName evidence="2">Putative hydrolase</fullName>
    </submittedName>
</protein>
<dbReference type="Pfam" id="PF03747">
    <property type="entry name" value="ADP_ribosyl_GH"/>
    <property type="match status" value="1"/>
</dbReference>
<keyword evidence="2" id="KW-0378">Hydrolase</keyword>
<dbReference type="Proteomes" id="UP000017819">
    <property type="component" value="Unassembled WGS sequence"/>
</dbReference>
<accession>V4RH50</accession>
<dbReference type="GO" id="GO:0016787">
    <property type="term" value="F:hydrolase activity"/>
    <property type="evidence" value="ECO:0007669"/>
    <property type="project" value="UniProtKB-KW"/>
</dbReference>
<feature type="binding site" evidence="1">
    <location>
        <position position="35"/>
    </location>
    <ligand>
        <name>Mg(2+)</name>
        <dbReference type="ChEBI" id="CHEBI:18420"/>
        <label>1</label>
    </ligand>
</feature>
<feature type="binding site" evidence="1">
    <location>
        <position position="36"/>
    </location>
    <ligand>
        <name>Mg(2+)</name>
        <dbReference type="ChEBI" id="CHEBI:18420"/>
        <label>1</label>
    </ligand>
</feature>
<dbReference type="eggNOG" id="COG1397">
    <property type="taxonomic scope" value="Bacteria"/>
</dbReference>
<evidence type="ECO:0000256" key="1">
    <source>
        <dbReference type="PIRSR" id="PIRSR605502-1"/>
    </source>
</evidence>